<dbReference type="STRING" id="633440.SAMN05421869_122133"/>
<reference evidence="1 2" key="1">
    <citation type="submission" date="2016-10" db="EMBL/GenBank/DDBJ databases">
        <authorList>
            <person name="de Groot N.N."/>
        </authorList>
    </citation>
    <scope>NUCLEOTIDE SEQUENCE [LARGE SCALE GENOMIC DNA]</scope>
    <source>
        <strain evidence="1 2">CGMCC 4.6533</strain>
    </source>
</reference>
<sequence>MCLDHSPLSTRVYRSLLLGLEGVVASLLRNGQLALLKLDDSYYLPEGTRRWAVSWDDLYVGEPAWIPDDPPAPTYVAGLSTDRRNALQHAVLFGASRAVCSSPVRPLPFCGWSMPFAPNVPHACPKCVTLINGS</sequence>
<gene>
    <name evidence="1" type="ORF">SAMN05421869_122133</name>
</gene>
<evidence type="ECO:0000313" key="1">
    <source>
        <dbReference type="EMBL" id="SDL13238.1"/>
    </source>
</evidence>
<accession>A0A1G9HJS1</accession>
<proteinExistence type="predicted"/>
<name>A0A1G9HJS1_9ACTN</name>
<protein>
    <submittedName>
        <fullName evidence="1">Uncharacterized protein</fullName>
    </submittedName>
</protein>
<dbReference type="Proteomes" id="UP000199202">
    <property type="component" value="Unassembled WGS sequence"/>
</dbReference>
<dbReference type="EMBL" id="FNDJ01000022">
    <property type="protein sequence ID" value="SDL13238.1"/>
    <property type="molecule type" value="Genomic_DNA"/>
</dbReference>
<evidence type="ECO:0000313" key="2">
    <source>
        <dbReference type="Proteomes" id="UP000199202"/>
    </source>
</evidence>
<keyword evidence="2" id="KW-1185">Reference proteome</keyword>
<dbReference type="AlphaFoldDB" id="A0A1G9HJS1"/>
<organism evidence="1 2">
    <name type="scientific">Nonomuraea jiangxiensis</name>
    <dbReference type="NCBI Taxonomy" id="633440"/>
    <lineage>
        <taxon>Bacteria</taxon>
        <taxon>Bacillati</taxon>
        <taxon>Actinomycetota</taxon>
        <taxon>Actinomycetes</taxon>
        <taxon>Streptosporangiales</taxon>
        <taxon>Streptosporangiaceae</taxon>
        <taxon>Nonomuraea</taxon>
    </lineage>
</organism>